<protein>
    <recommendedName>
        <fullName evidence="2">Putative regulatory protein FmdB zinc ribbon domain-containing protein</fullName>
    </recommendedName>
</protein>
<dbReference type="Pfam" id="PF09723">
    <property type="entry name" value="Zn_ribbon_8"/>
    <property type="match status" value="1"/>
</dbReference>
<dbReference type="NCBIfam" id="TIGR02605">
    <property type="entry name" value="CxxC_CxxC_SSSS"/>
    <property type="match status" value="1"/>
</dbReference>
<keyword evidence="4" id="KW-1185">Reference proteome</keyword>
<feature type="region of interest" description="Disordered" evidence="1">
    <location>
        <begin position="64"/>
        <end position="105"/>
    </location>
</feature>
<evidence type="ECO:0000256" key="1">
    <source>
        <dbReference type="SAM" id="MobiDB-lite"/>
    </source>
</evidence>
<organism evidence="3 4">
    <name type="scientific">Geodia barretti</name>
    <name type="common">Barrett's horny sponge</name>
    <dbReference type="NCBI Taxonomy" id="519541"/>
    <lineage>
        <taxon>Eukaryota</taxon>
        <taxon>Metazoa</taxon>
        <taxon>Porifera</taxon>
        <taxon>Demospongiae</taxon>
        <taxon>Heteroscleromorpha</taxon>
        <taxon>Tetractinellida</taxon>
        <taxon>Astrophorina</taxon>
        <taxon>Geodiidae</taxon>
        <taxon>Geodia</taxon>
    </lineage>
</organism>
<name>A0AA35RR54_GEOBA</name>
<evidence type="ECO:0000259" key="2">
    <source>
        <dbReference type="SMART" id="SM00834"/>
    </source>
</evidence>
<gene>
    <name evidence="3" type="ORF">GBAR_LOCUS9714</name>
</gene>
<dbReference type="SMART" id="SM00834">
    <property type="entry name" value="CxxC_CXXC_SSSS"/>
    <property type="match status" value="1"/>
</dbReference>
<dbReference type="AlphaFoldDB" id="A0AA35RR54"/>
<feature type="compositionally biased region" description="Basic and acidic residues" evidence="1">
    <location>
        <begin position="83"/>
        <end position="97"/>
    </location>
</feature>
<accession>A0AA35RR54</accession>
<feature type="domain" description="Putative regulatory protein FmdB zinc ribbon" evidence="2">
    <location>
        <begin position="7"/>
        <end position="46"/>
    </location>
</feature>
<reference evidence="3" key="1">
    <citation type="submission" date="2023-03" db="EMBL/GenBank/DDBJ databases">
        <authorList>
            <person name="Steffen K."/>
            <person name="Cardenas P."/>
        </authorList>
    </citation>
    <scope>NUCLEOTIDE SEQUENCE</scope>
</reference>
<dbReference type="Proteomes" id="UP001174909">
    <property type="component" value="Unassembled WGS sequence"/>
</dbReference>
<comment type="caution">
    <text evidence="3">The sequence shown here is derived from an EMBL/GenBank/DDBJ whole genome shotgun (WGS) entry which is preliminary data.</text>
</comment>
<sequence length="105" mass="11266">MGVSILPAYDYKCNSCSHRFEERQSFYADPVATCPECESEASRQFVAVPIVFKGSGFYVNDYGKSSSYKSTKSDTNGASADSGKSEESSSKPAEKAKSSTSGSDE</sequence>
<dbReference type="PANTHER" id="PTHR34404:SF2">
    <property type="entry name" value="CONSERVED SERINE RICH PROTEIN"/>
    <property type="match status" value="1"/>
</dbReference>
<dbReference type="EMBL" id="CASHTH010001466">
    <property type="protein sequence ID" value="CAI8015742.1"/>
    <property type="molecule type" value="Genomic_DNA"/>
</dbReference>
<evidence type="ECO:0000313" key="4">
    <source>
        <dbReference type="Proteomes" id="UP001174909"/>
    </source>
</evidence>
<dbReference type="InterPro" id="IPR013429">
    <property type="entry name" value="Regulatory_FmdB_Zinc_ribbon"/>
</dbReference>
<proteinExistence type="predicted"/>
<evidence type="ECO:0000313" key="3">
    <source>
        <dbReference type="EMBL" id="CAI8015742.1"/>
    </source>
</evidence>
<dbReference type="PANTHER" id="PTHR34404">
    <property type="entry name" value="REGULATORY PROTEIN, FMDB FAMILY"/>
    <property type="match status" value="1"/>
</dbReference>